<dbReference type="EMBL" id="QKWP01000931">
    <property type="protein sequence ID" value="RIB13357.1"/>
    <property type="molecule type" value="Genomic_DNA"/>
</dbReference>
<evidence type="ECO:0000313" key="2">
    <source>
        <dbReference type="Proteomes" id="UP000266673"/>
    </source>
</evidence>
<accession>A0A397UW11</accession>
<proteinExistence type="predicted"/>
<dbReference type="STRING" id="44941.A0A397UW11"/>
<comment type="caution">
    <text evidence="1">The sequence shown here is derived from an EMBL/GenBank/DDBJ whole genome shotgun (WGS) entry which is preliminary data.</text>
</comment>
<organism evidence="1 2">
    <name type="scientific">Gigaspora rosea</name>
    <dbReference type="NCBI Taxonomy" id="44941"/>
    <lineage>
        <taxon>Eukaryota</taxon>
        <taxon>Fungi</taxon>
        <taxon>Fungi incertae sedis</taxon>
        <taxon>Mucoromycota</taxon>
        <taxon>Glomeromycotina</taxon>
        <taxon>Glomeromycetes</taxon>
        <taxon>Diversisporales</taxon>
        <taxon>Gigasporaceae</taxon>
        <taxon>Gigaspora</taxon>
    </lineage>
</organism>
<gene>
    <name evidence="1" type="ORF">C2G38_2198102</name>
</gene>
<dbReference type="OrthoDB" id="1431247at2759"/>
<sequence length="130" mass="15234">MSLSLYWPDEYRFGQFENSISCLFDDFFKDLNIERQSVMRMRRAPLDVHEDEKEFVVSAELPIKFKLDIRDNTLVISGETKKDEKYKAGNAHSVVMEVSLMLSLFLVENGVLEIKLPKDESKETRMKIDH</sequence>
<keyword evidence="2" id="KW-1185">Reference proteome</keyword>
<reference evidence="1 2" key="1">
    <citation type="submission" date="2018-06" db="EMBL/GenBank/DDBJ databases">
        <title>Comparative genomics reveals the genomic features of Rhizophagus irregularis, R. cerebriforme, R. diaphanum and Gigaspora rosea, and their symbiotic lifestyle signature.</title>
        <authorList>
            <person name="Morin E."/>
            <person name="San Clemente H."/>
            <person name="Chen E.C.H."/>
            <person name="De La Providencia I."/>
            <person name="Hainaut M."/>
            <person name="Kuo A."/>
            <person name="Kohler A."/>
            <person name="Murat C."/>
            <person name="Tang N."/>
            <person name="Roy S."/>
            <person name="Loubradou J."/>
            <person name="Henrissat B."/>
            <person name="Grigoriev I.V."/>
            <person name="Corradi N."/>
            <person name="Roux C."/>
            <person name="Martin F.M."/>
        </authorList>
    </citation>
    <scope>NUCLEOTIDE SEQUENCE [LARGE SCALE GENOMIC DNA]</scope>
    <source>
        <strain evidence="1 2">DAOM 194757</strain>
    </source>
</reference>
<protein>
    <recommendedName>
        <fullName evidence="3">SHSP domain-containing protein</fullName>
    </recommendedName>
</protein>
<evidence type="ECO:0008006" key="3">
    <source>
        <dbReference type="Google" id="ProtNLM"/>
    </source>
</evidence>
<evidence type="ECO:0000313" key="1">
    <source>
        <dbReference type="EMBL" id="RIB13357.1"/>
    </source>
</evidence>
<name>A0A397UW11_9GLOM</name>
<dbReference type="InterPro" id="IPR008978">
    <property type="entry name" value="HSP20-like_chaperone"/>
</dbReference>
<dbReference type="CDD" id="cd06464">
    <property type="entry name" value="ACD_sHsps-like"/>
    <property type="match status" value="1"/>
</dbReference>
<dbReference type="AlphaFoldDB" id="A0A397UW11"/>
<dbReference type="SUPFAM" id="SSF49764">
    <property type="entry name" value="HSP20-like chaperones"/>
    <property type="match status" value="1"/>
</dbReference>
<dbReference type="Proteomes" id="UP000266673">
    <property type="component" value="Unassembled WGS sequence"/>
</dbReference>
<dbReference type="Gene3D" id="2.60.40.790">
    <property type="match status" value="1"/>
</dbReference>